<evidence type="ECO:0000256" key="1">
    <source>
        <dbReference type="ARBA" id="ARBA00004141"/>
    </source>
</evidence>
<reference evidence="7 8" key="1">
    <citation type="journal article" date="2018" name="Front. Microbiol.">
        <title>Prospects for Fungal Bioremediation of Acidic Radioactive Waste Sites: Characterization and Genome Sequence of Rhodotorula taiwanensis MD1149.</title>
        <authorList>
            <person name="Tkavc R."/>
            <person name="Matrosova V.Y."/>
            <person name="Grichenko O.E."/>
            <person name="Gostincar C."/>
            <person name="Volpe R.P."/>
            <person name="Klimenkova P."/>
            <person name="Gaidamakova E.K."/>
            <person name="Zhou C.E."/>
            <person name="Stewart B.J."/>
            <person name="Lyman M.G."/>
            <person name="Malfatti S.A."/>
            <person name="Rubinfeld B."/>
            <person name="Courtot M."/>
            <person name="Singh J."/>
            <person name="Dalgard C.L."/>
            <person name="Hamilton T."/>
            <person name="Frey K.G."/>
            <person name="Gunde-Cimerman N."/>
            <person name="Dugan L."/>
            <person name="Daly M.J."/>
        </authorList>
    </citation>
    <scope>NUCLEOTIDE SEQUENCE [LARGE SCALE GENOMIC DNA]</scope>
    <source>
        <strain evidence="7 8">MD1149</strain>
    </source>
</reference>
<keyword evidence="4 6" id="KW-1133">Transmembrane helix</keyword>
<dbReference type="EMBL" id="PJQD01000005">
    <property type="protein sequence ID" value="POY76253.1"/>
    <property type="molecule type" value="Genomic_DNA"/>
</dbReference>
<feature type="transmembrane region" description="Helical" evidence="6">
    <location>
        <begin position="162"/>
        <end position="187"/>
    </location>
</feature>
<dbReference type="Proteomes" id="UP000237144">
    <property type="component" value="Unassembled WGS sequence"/>
</dbReference>
<evidence type="ECO:0000256" key="4">
    <source>
        <dbReference type="ARBA" id="ARBA00022989"/>
    </source>
</evidence>
<feature type="transmembrane region" description="Helical" evidence="6">
    <location>
        <begin position="681"/>
        <end position="698"/>
    </location>
</feature>
<evidence type="ECO:0000256" key="5">
    <source>
        <dbReference type="ARBA" id="ARBA00023136"/>
    </source>
</evidence>
<dbReference type="GO" id="GO:0016020">
    <property type="term" value="C:membrane"/>
    <property type="evidence" value="ECO:0007669"/>
    <property type="project" value="UniProtKB-SubCell"/>
</dbReference>
<feature type="transmembrane region" description="Helical" evidence="6">
    <location>
        <begin position="545"/>
        <end position="571"/>
    </location>
</feature>
<feature type="transmembrane region" description="Helical" evidence="6">
    <location>
        <begin position="438"/>
        <end position="460"/>
    </location>
</feature>
<keyword evidence="8" id="KW-1185">Reference proteome</keyword>
<dbReference type="Pfam" id="PF03062">
    <property type="entry name" value="MBOAT"/>
    <property type="match status" value="1"/>
</dbReference>
<dbReference type="InterPro" id="IPR051085">
    <property type="entry name" value="MB_O-acyltransferase"/>
</dbReference>
<keyword evidence="5 6" id="KW-0472">Membrane</keyword>
<organism evidence="7 8">
    <name type="scientific">Rhodotorula taiwanensis</name>
    <dbReference type="NCBI Taxonomy" id="741276"/>
    <lineage>
        <taxon>Eukaryota</taxon>
        <taxon>Fungi</taxon>
        <taxon>Dikarya</taxon>
        <taxon>Basidiomycota</taxon>
        <taxon>Pucciniomycotina</taxon>
        <taxon>Microbotryomycetes</taxon>
        <taxon>Sporidiobolales</taxon>
        <taxon>Sporidiobolaceae</taxon>
        <taxon>Rhodotorula</taxon>
    </lineage>
</organism>
<evidence type="ECO:0000256" key="3">
    <source>
        <dbReference type="ARBA" id="ARBA00022692"/>
    </source>
</evidence>
<dbReference type="GO" id="GO:0005783">
    <property type="term" value="C:endoplasmic reticulum"/>
    <property type="evidence" value="ECO:0007669"/>
    <property type="project" value="TreeGrafter"/>
</dbReference>
<dbReference type="STRING" id="741276.A0A2S5BHM8"/>
<dbReference type="PANTHER" id="PTHR13285:SF18">
    <property type="entry name" value="PROTEIN-CYSTEINE N-PALMITOYLTRANSFERASE RASP"/>
    <property type="match status" value="1"/>
</dbReference>
<feature type="transmembrane region" description="Helical" evidence="6">
    <location>
        <begin position="639"/>
        <end position="661"/>
    </location>
</feature>
<comment type="caution">
    <text evidence="7">The sequence shown here is derived from an EMBL/GenBank/DDBJ whole genome shotgun (WGS) entry which is preliminary data.</text>
</comment>
<dbReference type="OrthoDB" id="420606at2759"/>
<feature type="transmembrane region" description="Helical" evidence="6">
    <location>
        <begin position="109"/>
        <end position="128"/>
    </location>
</feature>
<evidence type="ECO:0000313" key="8">
    <source>
        <dbReference type="Proteomes" id="UP000237144"/>
    </source>
</evidence>
<feature type="transmembrane region" description="Helical" evidence="6">
    <location>
        <begin position="577"/>
        <end position="598"/>
    </location>
</feature>
<sequence length="713" mass="79570">MTARSPVDTSTRRWRPQWSIVDLTVNVPSTAAAPRPSASASTTASTPARWKTREFYFYYLAFVVIVPQMWYIAHRATNLTSNHYWAFAPRLRQGWLFGLQMDLSDHQYWLFRSKLPLLVLLALAHVALSRTYRALSRRLSPALNPNSPSYSQRSARDSRARFSATFSLILLAALHGTSLFKILVILYCNYRIARLGALAHDHSLADQQRRTGGATTAAAVRGGGGAGAWRWRREWTPYATWAFNVAILFANSLAEGYYFSSIHPRLAFLDEYKGLLPRWHISWNISMLRLVSFNMEWYWASSAAVGATMAAAGEPGGVLPEPPTSPQFKAVNERLRRATPPGQAALDPSPHAGNYCFVLYLAYVLYPPLYLAGPVMAYPSFVRQLAPAAASDAASGSVPSLDALVTNGSVPDKVASSPSSHAAVAASTLASETTPRALALYAVRFLACLLTMEVVLHTMYVVALKDSGKGWWNGMTPAEVSLVGFWNLIVVWLKLLLPWRFFRLWSLADGIVPPENMIRCMANNYSVLGFWRAWHRSYNLWVVRYLYIPLGGSARPLLATLGVFTFVALWHDLRLRLLVWGWGITLFVVPEMVGRALVPATKVDSLLLPALFFFPDNETLLIAEPSRLQYGSRPWYRHLAAIGGVANILLLMTANLVGFVVGVDGGKELWRVMLGDWEGRLFLLTASAILFVGVQVMFEYREEERRKGISRKC</sequence>
<dbReference type="InterPro" id="IPR004299">
    <property type="entry name" value="MBOAT_fam"/>
</dbReference>
<keyword evidence="3 6" id="KW-0812">Transmembrane</keyword>
<name>A0A2S5BHM8_9BASI</name>
<gene>
    <name evidence="7" type="ORF">BMF94_0448</name>
</gene>
<feature type="transmembrane region" description="Helical" evidence="6">
    <location>
        <begin position="238"/>
        <end position="259"/>
    </location>
</feature>
<dbReference type="PANTHER" id="PTHR13285">
    <property type="entry name" value="ACYLTRANSFERASE"/>
    <property type="match status" value="1"/>
</dbReference>
<dbReference type="GO" id="GO:0006506">
    <property type="term" value="P:GPI anchor biosynthetic process"/>
    <property type="evidence" value="ECO:0007669"/>
    <property type="project" value="TreeGrafter"/>
</dbReference>
<evidence type="ECO:0000256" key="2">
    <source>
        <dbReference type="ARBA" id="ARBA00010323"/>
    </source>
</evidence>
<protein>
    <submittedName>
        <fullName evidence="7">Uncharacterized protein</fullName>
    </submittedName>
</protein>
<dbReference type="GO" id="GO:0008374">
    <property type="term" value="F:O-acyltransferase activity"/>
    <property type="evidence" value="ECO:0007669"/>
    <property type="project" value="TreeGrafter"/>
</dbReference>
<proteinExistence type="inferred from homology"/>
<feature type="transmembrane region" description="Helical" evidence="6">
    <location>
        <begin position="55"/>
        <end position="73"/>
    </location>
</feature>
<comment type="subcellular location">
    <subcellularLocation>
        <location evidence="1">Membrane</location>
        <topology evidence="1">Multi-pass membrane protein</topology>
    </subcellularLocation>
</comment>
<feature type="transmembrane region" description="Helical" evidence="6">
    <location>
        <begin position="480"/>
        <end position="497"/>
    </location>
</feature>
<comment type="similarity">
    <text evidence="2">Belongs to the membrane-bound acyltransferase family.</text>
</comment>
<accession>A0A2S5BHM8</accession>
<evidence type="ECO:0000313" key="7">
    <source>
        <dbReference type="EMBL" id="POY76253.1"/>
    </source>
</evidence>
<evidence type="ECO:0000256" key="6">
    <source>
        <dbReference type="SAM" id="Phobius"/>
    </source>
</evidence>
<dbReference type="AlphaFoldDB" id="A0A2S5BHM8"/>